<gene>
    <name evidence="7" type="ORF">C8P66_107166</name>
</gene>
<name>A0A2W7IP30_9PROT</name>
<dbReference type="SUPFAM" id="SSF52091">
    <property type="entry name" value="SpoIIaa-like"/>
    <property type="match status" value="1"/>
</dbReference>
<evidence type="ECO:0000256" key="4">
    <source>
        <dbReference type="ARBA" id="ARBA00023136"/>
    </source>
</evidence>
<feature type="transmembrane region" description="Helical" evidence="5">
    <location>
        <begin position="319"/>
        <end position="338"/>
    </location>
</feature>
<feature type="transmembrane region" description="Helical" evidence="5">
    <location>
        <begin position="86"/>
        <end position="107"/>
    </location>
</feature>
<dbReference type="Proteomes" id="UP000249688">
    <property type="component" value="Unassembled WGS sequence"/>
</dbReference>
<dbReference type="CDD" id="cd07042">
    <property type="entry name" value="STAS_SulP_like_sulfate_transporter"/>
    <property type="match status" value="1"/>
</dbReference>
<dbReference type="EMBL" id="QKYU01000007">
    <property type="protein sequence ID" value="PZW47128.1"/>
    <property type="molecule type" value="Genomic_DNA"/>
</dbReference>
<evidence type="ECO:0000259" key="6">
    <source>
        <dbReference type="PROSITE" id="PS50801"/>
    </source>
</evidence>
<feature type="domain" description="STAS" evidence="6">
    <location>
        <begin position="390"/>
        <end position="492"/>
    </location>
</feature>
<dbReference type="Pfam" id="PF00916">
    <property type="entry name" value="Sulfate_transp"/>
    <property type="match status" value="1"/>
</dbReference>
<feature type="transmembrane region" description="Helical" evidence="5">
    <location>
        <begin position="143"/>
        <end position="161"/>
    </location>
</feature>
<dbReference type="InterPro" id="IPR052706">
    <property type="entry name" value="Membrane-Transporter-like"/>
</dbReference>
<organism evidence="7 8">
    <name type="scientific">Humitalea rosea</name>
    <dbReference type="NCBI Taxonomy" id="990373"/>
    <lineage>
        <taxon>Bacteria</taxon>
        <taxon>Pseudomonadati</taxon>
        <taxon>Pseudomonadota</taxon>
        <taxon>Alphaproteobacteria</taxon>
        <taxon>Acetobacterales</taxon>
        <taxon>Roseomonadaceae</taxon>
        <taxon>Humitalea</taxon>
    </lineage>
</organism>
<dbReference type="InterPro" id="IPR011547">
    <property type="entry name" value="SLC26A/SulP_dom"/>
</dbReference>
<evidence type="ECO:0000313" key="7">
    <source>
        <dbReference type="EMBL" id="PZW47128.1"/>
    </source>
</evidence>
<dbReference type="Pfam" id="PF01740">
    <property type="entry name" value="STAS"/>
    <property type="match status" value="1"/>
</dbReference>
<dbReference type="RefSeq" id="WP_111397711.1">
    <property type="nucleotide sequence ID" value="NZ_QKYU01000007.1"/>
</dbReference>
<dbReference type="Gene3D" id="3.30.750.24">
    <property type="entry name" value="STAS domain"/>
    <property type="match status" value="1"/>
</dbReference>
<comment type="subcellular location">
    <subcellularLocation>
        <location evidence="1">Membrane</location>
        <topology evidence="1">Multi-pass membrane protein</topology>
    </subcellularLocation>
</comment>
<evidence type="ECO:0000256" key="3">
    <source>
        <dbReference type="ARBA" id="ARBA00022989"/>
    </source>
</evidence>
<proteinExistence type="predicted"/>
<reference evidence="7 8" key="1">
    <citation type="submission" date="2018-06" db="EMBL/GenBank/DDBJ databases">
        <title>Genomic Encyclopedia of Archaeal and Bacterial Type Strains, Phase II (KMG-II): from individual species to whole genera.</title>
        <authorList>
            <person name="Goeker M."/>
        </authorList>
    </citation>
    <scope>NUCLEOTIDE SEQUENCE [LARGE SCALE GENOMIC DNA]</scope>
    <source>
        <strain evidence="7 8">DSM 24525</strain>
    </source>
</reference>
<sequence>MTLSQLRAEWAPNVTRDMLAGTVVALALIPEAIAFSIIAGVDPKVGLYASFCIAVVTAIAGGRPAMISAATGATALVMVSLVRDHGLGYLFAATILTGFLQIGASLLKLGDLMRFVSRSVVTGFVNALAILIFLAQMPELIGQSWQVWAMAAVGLGIIYLLPRLTNVVPSPLVTIIVLTAFSMAMGLGIHTVGDMGELPNELPFFALPQVPLNFETLRIILPYAATLAMVGLLESLMTASIVDEMTDTGSNKNRECAGQGLANITSGCFGGMAGCAMIGQSVINVSSGGRGRLSCLWAGVFLLFLIVVLGPWVKQIPMAALVAVMVMVSINTFQWKSIATLATNPRSSSVVMLATVAVVVFTHDLAQGVLVGVVLSGLFFAQKVSRFFGVTSTLDEATGVRRYRVTGQIFFATAEAFHNAFDFREELNGVVIDVHAAHFWDITGINGLDRVVLKFRHHGRAVEIVGMNEASQTLVDRLAQHDKEGAALSAAH</sequence>
<feature type="transmembrane region" description="Helical" evidence="5">
    <location>
        <begin position="45"/>
        <end position="66"/>
    </location>
</feature>
<accession>A0A2W7IP30</accession>
<evidence type="ECO:0000256" key="1">
    <source>
        <dbReference type="ARBA" id="ARBA00004141"/>
    </source>
</evidence>
<feature type="transmembrane region" description="Helical" evidence="5">
    <location>
        <begin position="173"/>
        <end position="193"/>
    </location>
</feature>
<comment type="caution">
    <text evidence="7">The sequence shown here is derived from an EMBL/GenBank/DDBJ whole genome shotgun (WGS) entry which is preliminary data.</text>
</comment>
<dbReference type="PANTHER" id="PTHR43310">
    <property type="entry name" value="SULFATE TRANSPORTER YBAR-RELATED"/>
    <property type="match status" value="1"/>
</dbReference>
<feature type="transmembrane region" description="Helical" evidence="5">
    <location>
        <begin position="220"/>
        <end position="242"/>
    </location>
</feature>
<dbReference type="GO" id="GO:0016020">
    <property type="term" value="C:membrane"/>
    <property type="evidence" value="ECO:0007669"/>
    <property type="project" value="UniProtKB-SubCell"/>
</dbReference>
<dbReference type="PANTHER" id="PTHR43310:SF1">
    <property type="entry name" value="SULFATE TRANSPORTER YBAR-RELATED"/>
    <property type="match status" value="1"/>
</dbReference>
<keyword evidence="2 5" id="KW-0812">Transmembrane</keyword>
<protein>
    <submittedName>
        <fullName evidence="7">SulP family sulfate permease</fullName>
    </submittedName>
</protein>
<feature type="transmembrane region" description="Helical" evidence="5">
    <location>
        <begin position="119"/>
        <end position="137"/>
    </location>
</feature>
<dbReference type="InterPro" id="IPR036513">
    <property type="entry name" value="STAS_dom_sf"/>
</dbReference>
<dbReference type="InterPro" id="IPR002645">
    <property type="entry name" value="STAS_dom"/>
</dbReference>
<dbReference type="PROSITE" id="PS50801">
    <property type="entry name" value="STAS"/>
    <property type="match status" value="1"/>
</dbReference>
<evidence type="ECO:0000313" key="8">
    <source>
        <dbReference type="Proteomes" id="UP000249688"/>
    </source>
</evidence>
<dbReference type="OrthoDB" id="9771198at2"/>
<keyword evidence="4 5" id="KW-0472">Membrane</keyword>
<evidence type="ECO:0000256" key="5">
    <source>
        <dbReference type="SAM" id="Phobius"/>
    </source>
</evidence>
<feature type="transmembrane region" description="Helical" evidence="5">
    <location>
        <begin position="350"/>
        <end position="380"/>
    </location>
</feature>
<feature type="transmembrane region" description="Helical" evidence="5">
    <location>
        <begin position="20"/>
        <end position="38"/>
    </location>
</feature>
<feature type="transmembrane region" description="Helical" evidence="5">
    <location>
        <begin position="295"/>
        <end position="313"/>
    </location>
</feature>
<keyword evidence="8" id="KW-1185">Reference proteome</keyword>
<evidence type="ECO:0000256" key="2">
    <source>
        <dbReference type="ARBA" id="ARBA00022692"/>
    </source>
</evidence>
<keyword evidence="3 5" id="KW-1133">Transmembrane helix</keyword>
<dbReference type="AlphaFoldDB" id="A0A2W7IP30"/>